<dbReference type="RefSeq" id="WP_153414936.1">
    <property type="nucleotide sequence ID" value="NZ_WEGK01000017.1"/>
</dbReference>
<protein>
    <recommendedName>
        <fullName evidence="2">HNH nuclease domain-containing protein</fullName>
    </recommendedName>
</protein>
<dbReference type="SMART" id="SM00507">
    <property type="entry name" value="HNHc"/>
    <property type="match status" value="1"/>
</dbReference>
<dbReference type="InterPro" id="IPR002711">
    <property type="entry name" value="HNH"/>
</dbReference>
<name>A0A7K0DBJ1_9NOCA</name>
<dbReference type="Pfam" id="PF01844">
    <property type="entry name" value="HNH"/>
    <property type="match status" value="1"/>
</dbReference>
<comment type="similarity">
    <text evidence="1">Belongs to the Rv1128c/1148c/1588c/1702c/1945/3466 family.</text>
</comment>
<dbReference type="GO" id="GO:0008270">
    <property type="term" value="F:zinc ion binding"/>
    <property type="evidence" value="ECO:0007669"/>
    <property type="project" value="InterPro"/>
</dbReference>
<evidence type="ECO:0000259" key="2">
    <source>
        <dbReference type="SMART" id="SM00507"/>
    </source>
</evidence>
<dbReference type="EMBL" id="WEGK01000017">
    <property type="protein sequence ID" value="MQY23150.1"/>
    <property type="molecule type" value="Genomic_DNA"/>
</dbReference>
<dbReference type="Proteomes" id="UP000438448">
    <property type="component" value="Unassembled WGS sequence"/>
</dbReference>
<feature type="domain" description="HNH nuclease" evidence="2">
    <location>
        <begin position="365"/>
        <end position="417"/>
    </location>
</feature>
<comment type="caution">
    <text evidence="3">The sequence shown here is derived from an EMBL/GenBank/DDBJ whole genome shotgun (WGS) entry which is preliminary data.</text>
</comment>
<dbReference type="InterPro" id="IPR003870">
    <property type="entry name" value="DUF222"/>
</dbReference>
<reference evidence="3 4" key="1">
    <citation type="submission" date="2019-10" db="EMBL/GenBank/DDBJ databases">
        <title>Nocardia macrotermitis sp. nov. and Nocardia aurantia sp. nov., isolated from the gut of fungus growing-termite Macrotermes natalensis.</title>
        <authorList>
            <person name="Benndorf R."/>
            <person name="Schwitalla J."/>
            <person name="Martin K."/>
            <person name="De Beer W."/>
            <person name="Kaster A.-K."/>
            <person name="Vollmers J."/>
            <person name="Poulsen M."/>
            <person name="Beemelmanns C."/>
        </authorList>
    </citation>
    <scope>NUCLEOTIDE SEQUENCE [LARGE SCALE GENOMIC DNA]</scope>
    <source>
        <strain evidence="3 4">RB20</strain>
    </source>
</reference>
<dbReference type="Pfam" id="PF02720">
    <property type="entry name" value="DUF222"/>
    <property type="match status" value="1"/>
</dbReference>
<dbReference type="OrthoDB" id="3513062at2"/>
<dbReference type="GO" id="GO:0004519">
    <property type="term" value="F:endonuclease activity"/>
    <property type="evidence" value="ECO:0007669"/>
    <property type="project" value="InterPro"/>
</dbReference>
<keyword evidence="4" id="KW-1185">Reference proteome</keyword>
<dbReference type="CDD" id="cd00085">
    <property type="entry name" value="HNHc"/>
    <property type="match status" value="1"/>
</dbReference>
<organism evidence="3 4">
    <name type="scientific">Nocardia macrotermitis</name>
    <dbReference type="NCBI Taxonomy" id="2585198"/>
    <lineage>
        <taxon>Bacteria</taxon>
        <taxon>Bacillati</taxon>
        <taxon>Actinomycetota</taxon>
        <taxon>Actinomycetes</taxon>
        <taxon>Mycobacteriales</taxon>
        <taxon>Nocardiaceae</taxon>
        <taxon>Nocardia</taxon>
    </lineage>
</organism>
<evidence type="ECO:0000313" key="4">
    <source>
        <dbReference type="Proteomes" id="UP000438448"/>
    </source>
</evidence>
<accession>A0A7K0DBJ1</accession>
<dbReference type="InterPro" id="IPR003615">
    <property type="entry name" value="HNH_nuc"/>
</dbReference>
<evidence type="ECO:0000256" key="1">
    <source>
        <dbReference type="ARBA" id="ARBA00023450"/>
    </source>
</evidence>
<sequence>MDSNSVDAGEFAGELTADVLLAAVGDLVGRPLTPLSDSAVVELLRGIERAARILTAVQHQVLIDIDSRSIPANTGAKTIKRFLMQTLRLSHAEAGARVRAATRVGTFRNLAGDEREPELPCTAAALRRGDISAEHARGIGAVMTRVPRTTATDDRVAAEQILAEFAVTGSPDDIGTIGDSILAHLDPDGKLTDSTDRARMRGIRIGRQRADGMSPISGDIDPVLRALLDPVLAKYARPGVANPDDPTSPGTDLDRTDPAVITAAAQRDTRTAAQRTHDAFTLLLGTLIDPDALGAHRGMPVTTVLTLRVEDVEQGAGVATTATGGTVPIGDALRLAERSRPYLAVFDHAGLPLHLGRTRRLASPAQRLALIAALGGCSRPGCDAPASLCAVHHVRDHSKGGPTDIENLVLACDHCHALINDTDTGWKTVVLDEDSQFPGRTAWIAPAHIDPTGTPRVNHRHHAGELLAQIVARIHTRRERDRAAHQRWLRERKPGDLAA</sequence>
<dbReference type="GO" id="GO:0003676">
    <property type="term" value="F:nucleic acid binding"/>
    <property type="evidence" value="ECO:0007669"/>
    <property type="project" value="InterPro"/>
</dbReference>
<proteinExistence type="inferred from homology"/>
<dbReference type="Gene3D" id="1.10.30.50">
    <property type="match status" value="1"/>
</dbReference>
<gene>
    <name evidence="3" type="ORF">NRB20_62770</name>
</gene>
<dbReference type="AlphaFoldDB" id="A0A7K0DBJ1"/>
<evidence type="ECO:0000313" key="3">
    <source>
        <dbReference type="EMBL" id="MQY23150.1"/>
    </source>
</evidence>